<feature type="transmembrane region" description="Helical" evidence="1">
    <location>
        <begin position="60"/>
        <end position="84"/>
    </location>
</feature>
<keyword evidence="3" id="KW-1185">Reference proteome</keyword>
<dbReference type="AlphaFoldDB" id="A0A6H0S3N4"/>
<dbReference type="RefSeq" id="WP_168141604.1">
    <property type="nucleotide sequence ID" value="NZ_CBCSDT010000067.1"/>
</dbReference>
<protein>
    <submittedName>
        <fullName evidence="2">Uncharacterized protein</fullName>
    </submittedName>
</protein>
<accession>A0A6H0S3N4</accession>
<keyword evidence="1" id="KW-0812">Transmembrane</keyword>
<evidence type="ECO:0000313" key="3">
    <source>
        <dbReference type="Proteomes" id="UP000501849"/>
    </source>
</evidence>
<evidence type="ECO:0000256" key="1">
    <source>
        <dbReference type="SAM" id="Phobius"/>
    </source>
</evidence>
<keyword evidence="1" id="KW-0472">Membrane</keyword>
<feature type="transmembrane region" description="Helical" evidence="1">
    <location>
        <begin position="96"/>
        <end position="118"/>
    </location>
</feature>
<name>A0A6H0S3N4_9MYCO</name>
<dbReference type="KEGG" id="mfre:EXE63_08670"/>
<dbReference type="EMBL" id="CP038799">
    <property type="protein sequence ID" value="QIV80945.1"/>
    <property type="molecule type" value="Genomic_DNA"/>
</dbReference>
<reference evidence="2 3" key="1">
    <citation type="submission" date="2019-04" db="EMBL/GenBank/DDBJ databases">
        <title>Draft, Whole-Genome Sequence of the Anthracene-degrading Mycobacterium frederiksbergense LB501T, Isolated from a Polycyclic Aromatic Hydrocarbon (PAH)-Contaminated Soil.</title>
        <authorList>
            <person name="Augelletti F."/>
        </authorList>
    </citation>
    <scope>NUCLEOTIDE SEQUENCE [LARGE SCALE GENOMIC DNA]</scope>
    <source>
        <strain evidence="2 3">LB 501T</strain>
    </source>
</reference>
<organism evidence="2 3">
    <name type="scientific">Mycolicibacterium frederiksbergense</name>
    <dbReference type="NCBI Taxonomy" id="117567"/>
    <lineage>
        <taxon>Bacteria</taxon>
        <taxon>Bacillati</taxon>
        <taxon>Actinomycetota</taxon>
        <taxon>Actinomycetes</taxon>
        <taxon>Mycobacteriales</taxon>
        <taxon>Mycobacteriaceae</taxon>
        <taxon>Mycolicibacterium</taxon>
    </lineage>
</organism>
<feature type="transmembrane region" description="Helical" evidence="1">
    <location>
        <begin position="20"/>
        <end position="48"/>
    </location>
</feature>
<proteinExistence type="predicted"/>
<keyword evidence="1" id="KW-1133">Transmembrane helix</keyword>
<evidence type="ECO:0000313" key="2">
    <source>
        <dbReference type="EMBL" id="QIV80945.1"/>
    </source>
</evidence>
<dbReference type="Proteomes" id="UP000501849">
    <property type="component" value="Chromosome"/>
</dbReference>
<sequence length="121" mass="12230">MTYGYPAPPPAKRPISGVDLAVSITALVLTVAGGAVAGFFGIFFMAFTDHCPPESCDIDAGVAAMFTGFTAAALLWIAGTVLTVIRLIRRCTAWTFAIGTLALCAAACVAGIGGYLVAVGG</sequence>
<gene>
    <name evidence="2" type="ORF">EXE63_08670</name>
</gene>